<keyword evidence="7" id="KW-0963">Cytoplasm</keyword>
<dbReference type="PANTHER" id="PTHR21454">
    <property type="entry name" value="DPH3 HOMOLOG-RELATED"/>
    <property type="match status" value="1"/>
</dbReference>
<sequence>MAYQRNYYAVLGLPAPVQSRGPNRASPRLEPKEIKSAYRRALLRWHPDKVKAATATAAATVLQAAEPEPEPKPERGLDGSRAERDLGAVGEGRAYSVDEIVVAYSMLKEEGARREVDRWLLAQRGNGGDRGGQGEGEGKLGPETNEGWYTGLEVVDLDDLVLDGAGAGAGAGAAGEEGRGDVWYRSCRCGSERGFVVTEEELAAEEERGGREVLVGCVGCSLWLRVGFGVVGGEEGDTGG</sequence>
<evidence type="ECO:0000256" key="11">
    <source>
        <dbReference type="ARBA" id="ARBA00023242"/>
    </source>
</evidence>
<dbReference type="Pfam" id="PF05207">
    <property type="entry name" value="Zn_ribbon_CSL"/>
    <property type="match status" value="1"/>
</dbReference>
<keyword evidence="11" id="KW-0539">Nucleus</keyword>
<feature type="domain" description="J" evidence="13">
    <location>
        <begin position="6"/>
        <end position="120"/>
    </location>
</feature>
<evidence type="ECO:0000256" key="6">
    <source>
        <dbReference type="ARBA" id="ARBA00021797"/>
    </source>
</evidence>
<dbReference type="SUPFAM" id="SSF46565">
    <property type="entry name" value="Chaperone J-domain"/>
    <property type="match status" value="1"/>
</dbReference>
<dbReference type="Gene3D" id="1.10.287.110">
    <property type="entry name" value="DnaJ domain"/>
    <property type="match status" value="1"/>
</dbReference>
<organism evidence="15 16">
    <name type="scientific">Lepidopterella palustris CBS 459.81</name>
    <dbReference type="NCBI Taxonomy" id="1314670"/>
    <lineage>
        <taxon>Eukaryota</taxon>
        <taxon>Fungi</taxon>
        <taxon>Dikarya</taxon>
        <taxon>Ascomycota</taxon>
        <taxon>Pezizomycotina</taxon>
        <taxon>Dothideomycetes</taxon>
        <taxon>Pleosporomycetidae</taxon>
        <taxon>Mytilinidiales</taxon>
        <taxon>Argynnaceae</taxon>
        <taxon>Lepidopterella</taxon>
    </lineage>
</organism>
<dbReference type="InterPro" id="IPR036869">
    <property type="entry name" value="J_dom_sf"/>
</dbReference>
<dbReference type="InterPro" id="IPR036671">
    <property type="entry name" value="DPH_MB_sf"/>
</dbReference>
<evidence type="ECO:0000256" key="3">
    <source>
        <dbReference type="ARBA" id="ARBA00004496"/>
    </source>
</evidence>
<gene>
    <name evidence="15" type="ORF">K432DRAFT_446842</name>
</gene>
<evidence type="ECO:0000256" key="1">
    <source>
        <dbReference type="ARBA" id="ARBA00003474"/>
    </source>
</evidence>
<feature type="region of interest" description="Disordered" evidence="12">
    <location>
        <begin position="62"/>
        <end position="82"/>
    </location>
</feature>
<feature type="compositionally biased region" description="Gly residues" evidence="12">
    <location>
        <begin position="125"/>
        <end position="135"/>
    </location>
</feature>
<proteinExistence type="inferred from homology"/>
<dbReference type="GO" id="GO:0005634">
    <property type="term" value="C:nucleus"/>
    <property type="evidence" value="ECO:0007669"/>
    <property type="project" value="UniProtKB-SubCell"/>
</dbReference>
<accession>A0A8E2E0N1</accession>
<dbReference type="UniPathway" id="UPA00559"/>
<evidence type="ECO:0000256" key="7">
    <source>
        <dbReference type="ARBA" id="ARBA00022490"/>
    </source>
</evidence>
<feature type="domain" description="DPH-type MB" evidence="14">
    <location>
        <begin position="151"/>
        <end position="229"/>
    </location>
</feature>
<comment type="function">
    <text evidence="1">Required for the first step of diphthamide biosynthesis, the transfer of 3-amino-3-carboxypropyl from S-adenosyl-L-methionine to a histidine residue. Diphthamide is a post-translational modification of histidine which occurs in elongation factor 2.</text>
</comment>
<dbReference type="GO" id="GO:0046872">
    <property type="term" value="F:metal ion binding"/>
    <property type="evidence" value="ECO:0007669"/>
    <property type="project" value="UniProtKB-KW"/>
</dbReference>
<evidence type="ECO:0000256" key="9">
    <source>
        <dbReference type="ARBA" id="ARBA00022833"/>
    </source>
</evidence>
<keyword evidence="10" id="KW-0408">Iron</keyword>
<dbReference type="SUPFAM" id="SSF144217">
    <property type="entry name" value="CSL zinc finger"/>
    <property type="match status" value="1"/>
</dbReference>
<evidence type="ECO:0000256" key="12">
    <source>
        <dbReference type="SAM" id="MobiDB-lite"/>
    </source>
</evidence>
<comment type="similarity">
    <text evidence="5">Belongs to the DPH4 family.</text>
</comment>
<dbReference type="PANTHER" id="PTHR21454:SF46">
    <property type="entry name" value="DIPHTHAMIDE BIOSYNTHESIS PROTEIN 4"/>
    <property type="match status" value="1"/>
</dbReference>
<evidence type="ECO:0000259" key="13">
    <source>
        <dbReference type="PROSITE" id="PS50076"/>
    </source>
</evidence>
<reference evidence="15 16" key="1">
    <citation type="journal article" date="2016" name="Nat. Commun.">
        <title>Ectomycorrhizal ecology is imprinted in the genome of the dominant symbiotic fungus Cenococcum geophilum.</title>
        <authorList>
            <consortium name="DOE Joint Genome Institute"/>
            <person name="Peter M."/>
            <person name="Kohler A."/>
            <person name="Ohm R.A."/>
            <person name="Kuo A."/>
            <person name="Krutzmann J."/>
            <person name="Morin E."/>
            <person name="Arend M."/>
            <person name="Barry K.W."/>
            <person name="Binder M."/>
            <person name="Choi C."/>
            <person name="Clum A."/>
            <person name="Copeland A."/>
            <person name="Grisel N."/>
            <person name="Haridas S."/>
            <person name="Kipfer T."/>
            <person name="LaButti K."/>
            <person name="Lindquist E."/>
            <person name="Lipzen A."/>
            <person name="Maire R."/>
            <person name="Meier B."/>
            <person name="Mihaltcheva S."/>
            <person name="Molinier V."/>
            <person name="Murat C."/>
            <person name="Poggeler S."/>
            <person name="Quandt C.A."/>
            <person name="Sperisen C."/>
            <person name="Tritt A."/>
            <person name="Tisserant E."/>
            <person name="Crous P.W."/>
            <person name="Henrissat B."/>
            <person name="Nehls U."/>
            <person name="Egli S."/>
            <person name="Spatafora J.W."/>
            <person name="Grigoriev I.V."/>
            <person name="Martin F.M."/>
        </authorList>
    </citation>
    <scope>NUCLEOTIDE SEQUENCE [LARGE SCALE GENOMIC DNA]</scope>
    <source>
        <strain evidence="15 16">CBS 459.81</strain>
    </source>
</reference>
<dbReference type="SMART" id="SM00271">
    <property type="entry name" value="DnaJ"/>
    <property type="match status" value="1"/>
</dbReference>
<evidence type="ECO:0000313" key="16">
    <source>
        <dbReference type="Proteomes" id="UP000250266"/>
    </source>
</evidence>
<dbReference type="AlphaFoldDB" id="A0A8E2E0N1"/>
<dbReference type="GO" id="GO:0017183">
    <property type="term" value="P:protein histidyl modification to diphthamide"/>
    <property type="evidence" value="ECO:0007669"/>
    <property type="project" value="UniProtKB-UniPathway"/>
</dbReference>
<dbReference type="InterPro" id="IPR001623">
    <property type="entry name" value="DnaJ_domain"/>
</dbReference>
<evidence type="ECO:0000256" key="2">
    <source>
        <dbReference type="ARBA" id="ARBA00004123"/>
    </source>
</evidence>
<dbReference type="PROSITE" id="PS51074">
    <property type="entry name" value="DPH_MB"/>
    <property type="match status" value="1"/>
</dbReference>
<name>A0A8E2E0N1_9PEZI</name>
<feature type="compositionally biased region" description="Basic and acidic residues" evidence="12">
    <location>
        <begin position="69"/>
        <end position="82"/>
    </location>
</feature>
<dbReference type="GO" id="GO:0005737">
    <property type="term" value="C:cytoplasm"/>
    <property type="evidence" value="ECO:0007669"/>
    <property type="project" value="UniProtKB-SubCell"/>
</dbReference>
<protein>
    <recommendedName>
        <fullName evidence="6">Diphthamide biosynthesis protein 4</fullName>
    </recommendedName>
</protein>
<comment type="subcellular location">
    <subcellularLocation>
        <location evidence="3">Cytoplasm</location>
    </subcellularLocation>
    <subcellularLocation>
        <location evidence="2">Nucleus</location>
    </subcellularLocation>
</comment>
<dbReference type="PROSITE" id="PS50076">
    <property type="entry name" value="DNAJ_2"/>
    <property type="match status" value="1"/>
</dbReference>
<feature type="region of interest" description="Disordered" evidence="12">
    <location>
        <begin position="124"/>
        <end position="145"/>
    </location>
</feature>
<dbReference type="Gene3D" id="3.10.660.10">
    <property type="entry name" value="DPH Zinc finger"/>
    <property type="match status" value="1"/>
</dbReference>
<dbReference type="Proteomes" id="UP000250266">
    <property type="component" value="Unassembled WGS sequence"/>
</dbReference>
<keyword evidence="16" id="KW-1185">Reference proteome</keyword>
<evidence type="ECO:0000256" key="4">
    <source>
        <dbReference type="ARBA" id="ARBA00005156"/>
    </source>
</evidence>
<keyword evidence="9" id="KW-0862">Zinc</keyword>
<dbReference type="InterPro" id="IPR044248">
    <property type="entry name" value="DPH3/4-like"/>
</dbReference>
<evidence type="ECO:0000259" key="14">
    <source>
        <dbReference type="PROSITE" id="PS51074"/>
    </source>
</evidence>
<evidence type="ECO:0000256" key="5">
    <source>
        <dbReference type="ARBA" id="ARBA00006169"/>
    </source>
</evidence>
<dbReference type="CDD" id="cd06257">
    <property type="entry name" value="DnaJ"/>
    <property type="match status" value="1"/>
</dbReference>
<evidence type="ECO:0000313" key="15">
    <source>
        <dbReference type="EMBL" id="OCK75217.1"/>
    </source>
</evidence>
<dbReference type="EMBL" id="KV745348">
    <property type="protein sequence ID" value="OCK75217.1"/>
    <property type="molecule type" value="Genomic_DNA"/>
</dbReference>
<evidence type="ECO:0000256" key="10">
    <source>
        <dbReference type="ARBA" id="ARBA00023004"/>
    </source>
</evidence>
<dbReference type="InterPro" id="IPR007872">
    <property type="entry name" value="DPH_MB_dom"/>
</dbReference>
<comment type="pathway">
    <text evidence="4">Protein modification; peptidyl-diphthamide biosynthesis.</text>
</comment>
<dbReference type="OrthoDB" id="445556at2759"/>
<evidence type="ECO:0000256" key="8">
    <source>
        <dbReference type="ARBA" id="ARBA00022723"/>
    </source>
</evidence>
<keyword evidence="8" id="KW-0479">Metal-binding</keyword>